<dbReference type="Pfam" id="PF05676">
    <property type="entry name" value="NDUF_B7"/>
    <property type="match status" value="1"/>
</dbReference>
<proteinExistence type="inferred from homology"/>
<organism evidence="13">
    <name type="scientific">Puccinia triticina (isolate 1-1 / race 1 (BBBD))</name>
    <name type="common">Brown leaf rust fungus</name>
    <dbReference type="NCBI Taxonomy" id="630390"/>
    <lineage>
        <taxon>Eukaryota</taxon>
        <taxon>Fungi</taxon>
        <taxon>Dikarya</taxon>
        <taxon>Basidiomycota</taxon>
        <taxon>Pucciniomycotina</taxon>
        <taxon>Pucciniomycetes</taxon>
        <taxon>Pucciniales</taxon>
        <taxon>Pucciniaceae</taxon>
        <taxon>Puccinia</taxon>
    </lineage>
</organism>
<comment type="similarity">
    <text evidence="4">Belongs to the complex I NDUFB7 subunit family.</text>
</comment>
<sequence length="130" mass="14940">MWDFVKLLLGATGAGYTAKHGPYPARTTKIRQTYTIQPTTLPAQLESNFEMSDIGIASQEDMKKARLPLGYRDSCANFLITLNKCRHKGNFMPWKCGDERHAYEHCQYKDYTKRMKQMQQQVQAAKDEAS</sequence>
<dbReference type="EnsemblFungi" id="PTTG_27243-t43_1">
    <property type="protein sequence ID" value="PTTG_27243-t43_1-p1"/>
    <property type="gene ID" value="PTTG_27243"/>
</dbReference>
<reference evidence="14 15" key="3">
    <citation type="journal article" date="2017" name="G3 (Bethesda)">
        <title>Comparative analysis highlights variable genome content of wheat rusts and divergence of the mating loci.</title>
        <authorList>
            <person name="Cuomo C.A."/>
            <person name="Bakkeren G."/>
            <person name="Khalil H.B."/>
            <person name="Panwar V."/>
            <person name="Joly D."/>
            <person name="Linning R."/>
            <person name="Sakthikumar S."/>
            <person name="Song X."/>
            <person name="Adiconis X."/>
            <person name="Fan L."/>
            <person name="Goldberg J.M."/>
            <person name="Levin J.Z."/>
            <person name="Young S."/>
            <person name="Zeng Q."/>
            <person name="Anikster Y."/>
            <person name="Bruce M."/>
            <person name="Wang M."/>
            <person name="Yin C."/>
            <person name="McCallum B."/>
            <person name="Szabo L.J."/>
            <person name="Hulbert S."/>
            <person name="Chen X."/>
            <person name="Fellers J.P."/>
        </authorList>
    </citation>
    <scope>NUCLEOTIDE SEQUENCE</scope>
    <source>
        <strain evidence="15">Isolate 1-1 / race 1 (BBBD)</strain>
        <strain evidence="14">isolate 1-1 / race 1 (BBBD)</strain>
    </source>
</reference>
<dbReference type="PANTHER" id="PTHR20900:SF0">
    <property type="entry name" value="NADH DEHYDROGENASE [UBIQUINONE] 1 BETA SUBCOMPLEX SUBUNIT 7"/>
    <property type="match status" value="1"/>
</dbReference>
<evidence type="ECO:0000256" key="4">
    <source>
        <dbReference type="ARBA" id="ARBA00008006"/>
    </source>
</evidence>
<dbReference type="STRING" id="630390.A0A180GMY2"/>
<dbReference type="EMBL" id="ADAS02000048">
    <property type="protein sequence ID" value="OAV93662.1"/>
    <property type="molecule type" value="Genomic_DNA"/>
</dbReference>
<evidence type="ECO:0000256" key="5">
    <source>
        <dbReference type="ARBA" id="ARBA00018677"/>
    </source>
</evidence>
<dbReference type="PROSITE" id="PS51808">
    <property type="entry name" value="CHCH"/>
    <property type="match status" value="1"/>
</dbReference>
<keyword evidence="7" id="KW-0679">Respiratory chain</keyword>
<evidence type="ECO:0000256" key="8">
    <source>
        <dbReference type="ARBA" id="ARBA00022792"/>
    </source>
</evidence>
<dbReference type="GO" id="GO:0005743">
    <property type="term" value="C:mitochondrial inner membrane"/>
    <property type="evidence" value="ECO:0007669"/>
    <property type="project" value="UniProtKB-SubCell"/>
</dbReference>
<gene>
    <name evidence="13" type="ORF">PTTG_27243</name>
</gene>
<keyword evidence="8" id="KW-0999">Mitochondrion inner membrane</keyword>
<reference evidence="14" key="4">
    <citation type="submission" date="2025-05" db="UniProtKB">
        <authorList>
            <consortium name="EnsemblFungi"/>
        </authorList>
    </citation>
    <scope>IDENTIFICATION</scope>
    <source>
        <strain evidence="14">isolate 1-1 / race 1 (BBBD)</strain>
    </source>
</reference>
<dbReference type="GO" id="GO:0005758">
    <property type="term" value="C:mitochondrial intermembrane space"/>
    <property type="evidence" value="ECO:0007669"/>
    <property type="project" value="UniProtKB-SubCell"/>
</dbReference>
<protein>
    <recommendedName>
        <fullName evidence="5">NADH dehydrogenase [ubiquinone] 1 beta subcomplex subunit 7</fullName>
    </recommendedName>
</protein>
<keyword evidence="9" id="KW-0249">Electron transport</keyword>
<keyword evidence="10" id="KW-0496">Mitochondrion</keyword>
<comment type="subcellular location">
    <subcellularLocation>
        <location evidence="3">Mitochondrion inner membrane</location>
        <topology evidence="3">Peripheral membrane protein</topology>
    </subcellularLocation>
    <subcellularLocation>
        <location evidence="2">Mitochondrion intermembrane space</location>
    </subcellularLocation>
</comment>
<evidence type="ECO:0000256" key="2">
    <source>
        <dbReference type="ARBA" id="ARBA00004569"/>
    </source>
</evidence>
<keyword evidence="6" id="KW-0813">Transport</keyword>
<dbReference type="OrthoDB" id="268414at2759"/>
<dbReference type="AlphaFoldDB" id="A0A180GMY2"/>
<dbReference type="InterPro" id="IPR008698">
    <property type="entry name" value="NDUB7"/>
</dbReference>
<keyword evidence="12" id="KW-1015">Disulfide bond</keyword>
<evidence type="ECO:0000256" key="6">
    <source>
        <dbReference type="ARBA" id="ARBA00022448"/>
    </source>
</evidence>
<evidence type="ECO:0000256" key="10">
    <source>
        <dbReference type="ARBA" id="ARBA00023128"/>
    </source>
</evidence>
<evidence type="ECO:0000256" key="7">
    <source>
        <dbReference type="ARBA" id="ARBA00022660"/>
    </source>
</evidence>
<accession>A0A180GMY2</accession>
<dbReference type="PANTHER" id="PTHR20900">
    <property type="entry name" value="NADH:UBIQUINONE OXIDOREDUCTASE B18-LIKE SUBUNIT"/>
    <property type="match status" value="1"/>
</dbReference>
<evidence type="ECO:0000313" key="14">
    <source>
        <dbReference type="EnsemblFungi" id="PTTG_27243-t43_1-p1"/>
    </source>
</evidence>
<evidence type="ECO:0000256" key="11">
    <source>
        <dbReference type="ARBA" id="ARBA00023136"/>
    </source>
</evidence>
<comment type="function">
    <text evidence="1">Accessory subunit of the mitochondrial membrane respiratory chain NADH dehydrogenase (Complex I), that is believed not to be involved in catalysis. Complex I functions in the transfer of electrons from NADH to the respiratory chain. The immediate electron acceptor for the enzyme is believed to be ubiquinone.</text>
</comment>
<reference evidence="13" key="2">
    <citation type="submission" date="2016-05" db="EMBL/GenBank/DDBJ databases">
        <title>Comparative analysis highlights variable genome content of wheat rusts and divergence of the mating loci.</title>
        <authorList>
            <person name="Cuomo C.A."/>
            <person name="Bakkeren G."/>
            <person name="Szabo L."/>
            <person name="Khalil H."/>
            <person name="Joly D."/>
            <person name="Goldberg J."/>
            <person name="Young S."/>
            <person name="Zeng Q."/>
            <person name="Fellers J."/>
        </authorList>
    </citation>
    <scope>NUCLEOTIDE SEQUENCE [LARGE SCALE GENOMIC DNA]</scope>
    <source>
        <strain evidence="13">1-1 BBBD Race 1</strain>
    </source>
</reference>
<dbReference type="VEuPathDB" id="FungiDB:PTTG_27243"/>
<evidence type="ECO:0000256" key="12">
    <source>
        <dbReference type="ARBA" id="ARBA00023157"/>
    </source>
</evidence>
<evidence type="ECO:0000256" key="3">
    <source>
        <dbReference type="ARBA" id="ARBA00004637"/>
    </source>
</evidence>
<name>A0A180GMY2_PUCT1</name>
<evidence type="ECO:0000256" key="9">
    <source>
        <dbReference type="ARBA" id="ARBA00022982"/>
    </source>
</evidence>
<keyword evidence="11" id="KW-0472">Membrane</keyword>
<evidence type="ECO:0000256" key="1">
    <source>
        <dbReference type="ARBA" id="ARBA00003195"/>
    </source>
</evidence>
<evidence type="ECO:0000313" key="15">
    <source>
        <dbReference type="Proteomes" id="UP000005240"/>
    </source>
</evidence>
<keyword evidence="15" id="KW-1185">Reference proteome</keyword>
<dbReference type="Proteomes" id="UP000005240">
    <property type="component" value="Unassembled WGS sequence"/>
</dbReference>
<evidence type="ECO:0000313" key="13">
    <source>
        <dbReference type="EMBL" id="OAV93662.1"/>
    </source>
</evidence>
<reference evidence="13" key="1">
    <citation type="submission" date="2009-11" db="EMBL/GenBank/DDBJ databases">
        <authorList>
            <consortium name="The Broad Institute Genome Sequencing Platform"/>
            <person name="Ward D."/>
            <person name="Feldgarden M."/>
            <person name="Earl A."/>
            <person name="Young S.K."/>
            <person name="Zeng Q."/>
            <person name="Koehrsen M."/>
            <person name="Alvarado L."/>
            <person name="Berlin A."/>
            <person name="Bochicchio J."/>
            <person name="Borenstein D."/>
            <person name="Chapman S.B."/>
            <person name="Chen Z."/>
            <person name="Engels R."/>
            <person name="Freedman E."/>
            <person name="Gellesch M."/>
            <person name="Goldberg J."/>
            <person name="Griggs A."/>
            <person name="Gujja S."/>
            <person name="Heilman E."/>
            <person name="Heiman D."/>
            <person name="Hepburn T."/>
            <person name="Howarth C."/>
            <person name="Jen D."/>
            <person name="Larson L."/>
            <person name="Lewis B."/>
            <person name="Mehta T."/>
            <person name="Park D."/>
            <person name="Pearson M."/>
            <person name="Roberts A."/>
            <person name="Saif S."/>
            <person name="Shea T."/>
            <person name="Shenoy N."/>
            <person name="Sisk P."/>
            <person name="Stolte C."/>
            <person name="Sykes S."/>
            <person name="Thomson T."/>
            <person name="Walk T."/>
            <person name="White J."/>
            <person name="Yandava C."/>
            <person name="Izard J."/>
            <person name="Baranova O.V."/>
            <person name="Blanton J.M."/>
            <person name="Tanner A.C."/>
            <person name="Dewhirst F.E."/>
            <person name="Haas B."/>
            <person name="Nusbaum C."/>
            <person name="Birren B."/>
        </authorList>
    </citation>
    <scope>NUCLEOTIDE SEQUENCE [LARGE SCALE GENOMIC DNA]</scope>
    <source>
        <strain evidence="13">1-1 BBBD Race 1</strain>
    </source>
</reference>